<feature type="compositionally biased region" description="Basic and acidic residues" evidence="2">
    <location>
        <begin position="124"/>
        <end position="141"/>
    </location>
</feature>
<feature type="compositionally biased region" description="Low complexity" evidence="2">
    <location>
        <begin position="103"/>
        <end position="119"/>
    </location>
</feature>
<dbReference type="SUPFAM" id="SSF57756">
    <property type="entry name" value="Retrovirus zinc finger-like domains"/>
    <property type="match status" value="1"/>
</dbReference>
<dbReference type="GO" id="GO:0008270">
    <property type="term" value="F:zinc ion binding"/>
    <property type="evidence" value="ECO:0007669"/>
    <property type="project" value="InterPro"/>
</dbReference>
<gene>
    <name evidence="3" type="ORF">M404DRAFT_36700</name>
</gene>
<keyword evidence="1" id="KW-0507">mRNA processing</keyword>
<evidence type="ECO:0000313" key="3">
    <source>
        <dbReference type="EMBL" id="KIN92814.1"/>
    </source>
</evidence>
<dbReference type="GO" id="GO:0003676">
    <property type="term" value="F:nucleic acid binding"/>
    <property type="evidence" value="ECO:0007669"/>
    <property type="project" value="InterPro"/>
</dbReference>
<feature type="region of interest" description="Disordered" evidence="2">
    <location>
        <begin position="63"/>
        <end position="141"/>
    </location>
</feature>
<evidence type="ECO:0000256" key="2">
    <source>
        <dbReference type="SAM" id="MobiDB-lite"/>
    </source>
</evidence>
<reference evidence="4" key="2">
    <citation type="submission" date="2015-01" db="EMBL/GenBank/DDBJ databases">
        <title>Evolutionary Origins and Diversification of the Mycorrhizal Mutualists.</title>
        <authorList>
            <consortium name="DOE Joint Genome Institute"/>
            <consortium name="Mycorrhizal Genomics Consortium"/>
            <person name="Kohler A."/>
            <person name="Kuo A."/>
            <person name="Nagy L.G."/>
            <person name="Floudas D."/>
            <person name="Copeland A."/>
            <person name="Barry K.W."/>
            <person name="Cichocki N."/>
            <person name="Veneault-Fourrey C."/>
            <person name="LaButti K."/>
            <person name="Lindquist E.A."/>
            <person name="Lipzen A."/>
            <person name="Lundell T."/>
            <person name="Morin E."/>
            <person name="Murat C."/>
            <person name="Riley R."/>
            <person name="Ohm R."/>
            <person name="Sun H."/>
            <person name="Tunlid A."/>
            <person name="Henrissat B."/>
            <person name="Grigoriev I.V."/>
            <person name="Hibbett D.S."/>
            <person name="Martin F."/>
        </authorList>
    </citation>
    <scope>NUCLEOTIDE SEQUENCE [LARGE SCALE GENOMIC DNA]</scope>
    <source>
        <strain evidence="4">Marx 270</strain>
    </source>
</reference>
<sequence length="188" mass="20390">MVMVKEDLEVEVVDVDVGFRECVVDGENIVLDQDFNVVSEMLKSYDPLSTVFCYWERKEEVQQASKHQSSSNSNNNKSGGSGNNSQPKTGQDKSKTGSNNNTGSTPKPGNSNNSNSSKPKPSKLGKDGKLTPEERKRHIDRNLCMFCGGSSHFADKCPKKTRKAKARAAATTKTALASASGTTPETKK</sequence>
<dbReference type="EMBL" id="KN832359">
    <property type="protein sequence ID" value="KIN92814.1"/>
    <property type="molecule type" value="Genomic_DNA"/>
</dbReference>
<dbReference type="InterPro" id="IPR036875">
    <property type="entry name" value="Znf_CCHC_sf"/>
</dbReference>
<proteinExistence type="predicted"/>
<evidence type="ECO:0008006" key="5">
    <source>
        <dbReference type="Google" id="ProtNLM"/>
    </source>
</evidence>
<dbReference type="STRING" id="870435.A0A0C3MV51"/>
<name>A0A0C3MV51_PISTI</name>
<protein>
    <recommendedName>
        <fullName evidence="5">CCHC-type domain-containing protein</fullName>
    </recommendedName>
</protein>
<organism evidence="3 4">
    <name type="scientific">Pisolithus tinctorius Marx 270</name>
    <dbReference type="NCBI Taxonomy" id="870435"/>
    <lineage>
        <taxon>Eukaryota</taxon>
        <taxon>Fungi</taxon>
        <taxon>Dikarya</taxon>
        <taxon>Basidiomycota</taxon>
        <taxon>Agaricomycotina</taxon>
        <taxon>Agaricomycetes</taxon>
        <taxon>Agaricomycetidae</taxon>
        <taxon>Boletales</taxon>
        <taxon>Sclerodermatineae</taxon>
        <taxon>Pisolithaceae</taxon>
        <taxon>Pisolithus</taxon>
    </lineage>
</organism>
<feature type="compositionally biased region" description="Low complexity" evidence="2">
    <location>
        <begin position="69"/>
        <end position="78"/>
    </location>
</feature>
<keyword evidence="4" id="KW-1185">Reference proteome</keyword>
<feature type="compositionally biased region" description="Low complexity" evidence="2">
    <location>
        <begin position="167"/>
        <end position="188"/>
    </location>
</feature>
<evidence type="ECO:0000256" key="1">
    <source>
        <dbReference type="ARBA" id="ARBA00022664"/>
    </source>
</evidence>
<dbReference type="InParanoid" id="A0A0C3MV51"/>
<dbReference type="HOGENOM" id="CLU_033743_4_1_1"/>
<dbReference type="GO" id="GO:0006397">
    <property type="term" value="P:mRNA processing"/>
    <property type="evidence" value="ECO:0007669"/>
    <property type="project" value="UniProtKB-KW"/>
</dbReference>
<reference evidence="3 4" key="1">
    <citation type="submission" date="2014-04" db="EMBL/GenBank/DDBJ databases">
        <authorList>
            <consortium name="DOE Joint Genome Institute"/>
            <person name="Kuo A."/>
            <person name="Kohler A."/>
            <person name="Costa M.D."/>
            <person name="Nagy L.G."/>
            <person name="Floudas D."/>
            <person name="Copeland A."/>
            <person name="Barry K.W."/>
            <person name="Cichocki N."/>
            <person name="Veneault-Fourrey C."/>
            <person name="LaButti K."/>
            <person name="Lindquist E.A."/>
            <person name="Lipzen A."/>
            <person name="Lundell T."/>
            <person name="Morin E."/>
            <person name="Murat C."/>
            <person name="Sun H."/>
            <person name="Tunlid A."/>
            <person name="Henrissat B."/>
            <person name="Grigoriev I.V."/>
            <person name="Hibbett D.S."/>
            <person name="Martin F."/>
            <person name="Nordberg H.P."/>
            <person name="Cantor M.N."/>
            <person name="Hua S.X."/>
        </authorList>
    </citation>
    <scope>NUCLEOTIDE SEQUENCE [LARGE SCALE GENOMIC DNA]</scope>
    <source>
        <strain evidence="3 4">Marx 270</strain>
    </source>
</reference>
<dbReference type="OrthoDB" id="2432520at2759"/>
<accession>A0A0C3MV51</accession>
<dbReference type="AlphaFoldDB" id="A0A0C3MV51"/>
<evidence type="ECO:0000313" key="4">
    <source>
        <dbReference type="Proteomes" id="UP000054217"/>
    </source>
</evidence>
<feature type="region of interest" description="Disordered" evidence="2">
    <location>
        <begin position="158"/>
        <end position="188"/>
    </location>
</feature>
<dbReference type="Proteomes" id="UP000054217">
    <property type="component" value="Unassembled WGS sequence"/>
</dbReference>